<proteinExistence type="predicted"/>
<dbReference type="Gene3D" id="3.40.50.2300">
    <property type="match status" value="1"/>
</dbReference>
<evidence type="ECO:0000313" key="9">
    <source>
        <dbReference type="EMBL" id="GEK57725.1"/>
    </source>
</evidence>
<dbReference type="PANTHER" id="PTHR43214">
    <property type="entry name" value="TWO-COMPONENT RESPONSE REGULATOR"/>
    <property type="match status" value="1"/>
</dbReference>
<evidence type="ECO:0000256" key="4">
    <source>
        <dbReference type="ARBA" id="ARBA00023125"/>
    </source>
</evidence>
<dbReference type="InterPro" id="IPR011006">
    <property type="entry name" value="CheY-like_superfamily"/>
</dbReference>
<organism evidence="9 10">
    <name type="scientific">Marinococcus halophilus</name>
    <dbReference type="NCBI Taxonomy" id="1371"/>
    <lineage>
        <taxon>Bacteria</taxon>
        <taxon>Bacillati</taxon>
        <taxon>Bacillota</taxon>
        <taxon>Bacilli</taxon>
        <taxon>Bacillales</taxon>
        <taxon>Bacillaceae</taxon>
        <taxon>Marinococcus</taxon>
    </lineage>
</organism>
<dbReference type="CDD" id="cd06170">
    <property type="entry name" value="LuxR_C_like"/>
    <property type="match status" value="1"/>
</dbReference>
<dbReference type="PROSITE" id="PS50110">
    <property type="entry name" value="RESPONSE_REGULATORY"/>
    <property type="match status" value="1"/>
</dbReference>
<comment type="caution">
    <text evidence="9">The sequence shown here is derived from an EMBL/GenBank/DDBJ whole genome shotgun (WGS) entry which is preliminary data.</text>
</comment>
<dbReference type="GO" id="GO:0000160">
    <property type="term" value="P:phosphorelay signal transduction system"/>
    <property type="evidence" value="ECO:0007669"/>
    <property type="project" value="InterPro"/>
</dbReference>
<dbReference type="RefSeq" id="WP_094907637.1">
    <property type="nucleotide sequence ID" value="NZ_BJUN01000002.1"/>
</dbReference>
<feature type="modified residue" description="4-aspartylphosphate" evidence="6">
    <location>
        <position position="56"/>
    </location>
</feature>
<dbReference type="GO" id="GO:0006355">
    <property type="term" value="P:regulation of DNA-templated transcription"/>
    <property type="evidence" value="ECO:0007669"/>
    <property type="project" value="InterPro"/>
</dbReference>
<dbReference type="SUPFAM" id="SSF52172">
    <property type="entry name" value="CheY-like"/>
    <property type="match status" value="1"/>
</dbReference>
<dbReference type="STRING" id="1371.GCA_900166605_00448"/>
<evidence type="ECO:0000256" key="2">
    <source>
        <dbReference type="ARBA" id="ARBA00022553"/>
    </source>
</evidence>
<gene>
    <name evidence="9" type="ORF">MHA01_06300</name>
</gene>
<dbReference type="GO" id="GO:0003677">
    <property type="term" value="F:DNA binding"/>
    <property type="evidence" value="ECO:0007669"/>
    <property type="project" value="UniProtKB-KW"/>
</dbReference>
<evidence type="ECO:0000313" key="10">
    <source>
        <dbReference type="Proteomes" id="UP000321051"/>
    </source>
</evidence>
<evidence type="ECO:0000256" key="5">
    <source>
        <dbReference type="ARBA" id="ARBA00023163"/>
    </source>
</evidence>
<dbReference type="Proteomes" id="UP000321051">
    <property type="component" value="Unassembled WGS sequence"/>
</dbReference>
<keyword evidence="5" id="KW-0804">Transcription</keyword>
<feature type="domain" description="HTH luxR-type" evidence="7">
    <location>
        <begin position="153"/>
        <end position="218"/>
    </location>
</feature>
<reference evidence="9 10" key="1">
    <citation type="submission" date="2019-07" db="EMBL/GenBank/DDBJ databases">
        <title>Whole genome shotgun sequence of Marinococcus halophilus NBRC 102359.</title>
        <authorList>
            <person name="Hosoyama A."/>
            <person name="Uohara A."/>
            <person name="Ohji S."/>
            <person name="Ichikawa N."/>
        </authorList>
    </citation>
    <scope>NUCLEOTIDE SEQUENCE [LARGE SCALE GENOMIC DNA]</scope>
    <source>
        <strain evidence="9 10">NBRC 102359</strain>
    </source>
</reference>
<evidence type="ECO:0000256" key="1">
    <source>
        <dbReference type="ARBA" id="ARBA00004496"/>
    </source>
</evidence>
<dbReference type="CDD" id="cd17535">
    <property type="entry name" value="REC_NarL-like"/>
    <property type="match status" value="1"/>
</dbReference>
<dbReference type="InterPro" id="IPR016032">
    <property type="entry name" value="Sig_transdc_resp-reg_C-effctor"/>
</dbReference>
<dbReference type="InterPro" id="IPR039420">
    <property type="entry name" value="WalR-like"/>
</dbReference>
<dbReference type="EMBL" id="BJUN01000002">
    <property type="protein sequence ID" value="GEK57725.1"/>
    <property type="molecule type" value="Genomic_DNA"/>
</dbReference>
<keyword evidence="2 6" id="KW-0597">Phosphoprotein</keyword>
<dbReference type="PROSITE" id="PS00622">
    <property type="entry name" value="HTH_LUXR_1"/>
    <property type="match status" value="1"/>
</dbReference>
<keyword evidence="3" id="KW-0805">Transcription regulation</keyword>
<feature type="domain" description="Response regulatory" evidence="8">
    <location>
        <begin position="5"/>
        <end position="121"/>
    </location>
</feature>
<comment type="subcellular location">
    <subcellularLocation>
        <location evidence="1">Cytoplasm</location>
    </subcellularLocation>
</comment>
<evidence type="ECO:0000256" key="6">
    <source>
        <dbReference type="PROSITE-ProRule" id="PRU00169"/>
    </source>
</evidence>
<dbReference type="PANTHER" id="PTHR43214:SF42">
    <property type="entry name" value="TRANSCRIPTIONAL REGULATORY PROTEIN DESR"/>
    <property type="match status" value="1"/>
</dbReference>
<dbReference type="Pfam" id="PF00196">
    <property type="entry name" value="GerE"/>
    <property type="match status" value="1"/>
</dbReference>
<accession>A0A510Y347</accession>
<dbReference type="SUPFAM" id="SSF46894">
    <property type="entry name" value="C-terminal effector domain of the bipartite response regulators"/>
    <property type="match status" value="1"/>
</dbReference>
<evidence type="ECO:0000256" key="3">
    <source>
        <dbReference type="ARBA" id="ARBA00023015"/>
    </source>
</evidence>
<evidence type="ECO:0000259" key="7">
    <source>
        <dbReference type="PROSITE" id="PS50043"/>
    </source>
</evidence>
<dbReference type="GO" id="GO:0005737">
    <property type="term" value="C:cytoplasm"/>
    <property type="evidence" value="ECO:0007669"/>
    <property type="project" value="UniProtKB-SubCell"/>
</dbReference>
<dbReference type="SMART" id="SM00448">
    <property type="entry name" value="REC"/>
    <property type="match status" value="1"/>
</dbReference>
<dbReference type="OrthoDB" id="9780153at2"/>
<dbReference type="InterPro" id="IPR000792">
    <property type="entry name" value="Tscrpt_reg_LuxR_C"/>
</dbReference>
<name>A0A510Y347_MARHA</name>
<dbReference type="AlphaFoldDB" id="A0A510Y347"/>
<evidence type="ECO:0000259" key="8">
    <source>
        <dbReference type="PROSITE" id="PS50110"/>
    </source>
</evidence>
<sequence>METVRIGIVDDHAIVRDGLAMIMELEEDLEVAGIARNGAEAEIMLTNEQPDVVMLDVYLEGNNGIEWLPDFQLTSPKTKFIMLSSYVDAENVIQALTNGAKGFLLKDWESEELVRCVRQVARGQMVLPTSVSETLSDQLAARDRKDGAPHFQETEDTATLSLQDRRIVDLLLAGYSNQEIADTLFLTLGTVKNYLTAIYRKIGVRNRREAMAYFQQRHKETGS</sequence>
<dbReference type="InterPro" id="IPR001789">
    <property type="entry name" value="Sig_transdc_resp-reg_receiver"/>
</dbReference>
<dbReference type="SMART" id="SM00421">
    <property type="entry name" value="HTH_LUXR"/>
    <property type="match status" value="1"/>
</dbReference>
<dbReference type="PRINTS" id="PR00038">
    <property type="entry name" value="HTHLUXR"/>
</dbReference>
<protein>
    <submittedName>
        <fullName evidence="9">DNA-binding response regulator</fullName>
    </submittedName>
</protein>
<dbReference type="Pfam" id="PF00072">
    <property type="entry name" value="Response_reg"/>
    <property type="match status" value="1"/>
</dbReference>
<dbReference type="PROSITE" id="PS50043">
    <property type="entry name" value="HTH_LUXR_2"/>
    <property type="match status" value="1"/>
</dbReference>
<dbReference type="InterPro" id="IPR058245">
    <property type="entry name" value="NreC/VraR/RcsB-like_REC"/>
</dbReference>
<keyword evidence="10" id="KW-1185">Reference proteome</keyword>
<keyword evidence="4 9" id="KW-0238">DNA-binding</keyword>